<organism evidence="1 2">
    <name type="scientific">Spongiactinospora gelatinilytica</name>
    <dbReference type="NCBI Taxonomy" id="2666298"/>
    <lineage>
        <taxon>Bacteria</taxon>
        <taxon>Bacillati</taxon>
        <taxon>Actinomycetota</taxon>
        <taxon>Actinomycetes</taxon>
        <taxon>Streptosporangiales</taxon>
        <taxon>Streptosporangiaceae</taxon>
        <taxon>Spongiactinospora</taxon>
    </lineage>
</organism>
<dbReference type="EMBL" id="POUA01000237">
    <property type="protein sequence ID" value="PZG37385.1"/>
    <property type="molecule type" value="Genomic_DNA"/>
</dbReference>
<name>A0A2W2GAS1_9ACTN</name>
<comment type="caution">
    <text evidence="1">The sequence shown here is derived from an EMBL/GenBank/DDBJ whole genome shotgun (WGS) entry which is preliminary data.</text>
</comment>
<dbReference type="AlphaFoldDB" id="A0A2W2GAS1"/>
<gene>
    <name evidence="1" type="ORF">C1I98_25630</name>
</gene>
<evidence type="ECO:0000313" key="1">
    <source>
        <dbReference type="EMBL" id="PZG37385.1"/>
    </source>
</evidence>
<protein>
    <submittedName>
        <fullName evidence="1">Uncharacterized protein</fullName>
    </submittedName>
</protein>
<accession>A0A2W2GAS1</accession>
<keyword evidence="2" id="KW-1185">Reference proteome</keyword>
<dbReference type="Proteomes" id="UP000248544">
    <property type="component" value="Unassembled WGS sequence"/>
</dbReference>
<sequence length="64" mass="6910">MHLGSLAAGIAAVRVNACDRKSSGHEPTARMIFEATGGFFWEMPNRAVLLVVGERPKIALHALH</sequence>
<evidence type="ECO:0000313" key="2">
    <source>
        <dbReference type="Proteomes" id="UP000248544"/>
    </source>
</evidence>
<proteinExistence type="predicted"/>
<reference evidence="1 2" key="1">
    <citation type="submission" date="2018-01" db="EMBL/GenBank/DDBJ databases">
        <title>Draft genome sequence of Sphaerisporangium sp. 7K107.</title>
        <authorList>
            <person name="Sahin N."/>
            <person name="Saygin H."/>
            <person name="Ay H."/>
        </authorList>
    </citation>
    <scope>NUCLEOTIDE SEQUENCE [LARGE SCALE GENOMIC DNA]</scope>
    <source>
        <strain evidence="1 2">7K107</strain>
    </source>
</reference>